<feature type="domain" description="DRBM" evidence="2">
    <location>
        <begin position="7"/>
        <end position="77"/>
    </location>
</feature>
<accession>J7RV23</accession>
<dbReference type="InParanoid" id="J7RV23"/>
<dbReference type="CDD" id="cd10845">
    <property type="entry name" value="DSRM_RNAse_III_family"/>
    <property type="match status" value="1"/>
</dbReference>
<dbReference type="HOGENOM" id="CLU_172700_2_1_1"/>
<dbReference type="SMART" id="SM00358">
    <property type="entry name" value="DSRM"/>
    <property type="match status" value="1"/>
</dbReference>
<evidence type="ECO:0000313" key="3">
    <source>
        <dbReference type="EMBL" id="CCL98160.1"/>
    </source>
</evidence>
<dbReference type="GO" id="GO:0003723">
    <property type="term" value="F:RNA binding"/>
    <property type="evidence" value="ECO:0007669"/>
    <property type="project" value="UniProtKB-UniRule"/>
</dbReference>
<dbReference type="GeneID" id="24093071"/>
<organism evidence="3 4">
    <name type="scientific">Fibroporia radiculosa</name>
    <dbReference type="NCBI Taxonomy" id="599839"/>
    <lineage>
        <taxon>Eukaryota</taxon>
        <taxon>Fungi</taxon>
        <taxon>Dikarya</taxon>
        <taxon>Basidiomycota</taxon>
        <taxon>Agaricomycotina</taxon>
        <taxon>Agaricomycetes</taxon>
        <taxon>Polyporales</taxon>
        <taxon>Fibroporiaceae</taxon>
        <taxon>Fibroporia</taxon>
    </lineage>
</organism>
<gene>
    <name evidence="3" type="ORF">FIBRA_00154</name>
</gene>
<name>J7RV23_9APHY</name>
<keyword evidence="1" id="KW-0694">RNA-binding</keyword>
<dbReference type="OrthoDB" id="112668at2759"/>
<dbReference type="Proteomes" id="UP000006352">
    <property type="component" value="Unassembled WGS sequence"/>
</dbReference>
<dbReference type="AlphaFoldDB" id="J7RV23"/>
<dbReference type="PROSITE" id="PS50137">
    <property type="entry name" value="DS_RBD"/>
    <property type="match status" value="1"/>
</dbReference>
<dbReference type="EMBL" id="HE796869">
    <property type="protein sequence ID" value="CCL98160.1"/>
    <property type="molecule type" value="Genomic_DNA"/>
</dbReference>
<reference evidence="3 4" key="1">
    <citation type="journal article" date="2012" name="Appl. Environ. Microbiol.">
        <title>Short-read sequencing for genomic analysis of the brown rot fungus Fibroporia radiculosa.</title>
        <authorList>
            <person name="Tang J.D."/>
            <person name="Perkins A.D."/>
            <person name="Sonstegard T.S."/>
            <person name="Schroeder S.G."/>
            <person name="Burgess S.C."/>
            <person name="Diehl S.V."/>
        </authorList>
    </citation>
    <scope>NUCLEOTIDE SEQUENCE [LARGE SCALE GENOMIC DNA]</scope>
    <source>
        <strain evidence="3 4">TFFH 294</strain>
    </source>
</reference>
<evidence type="ECO:0000256" key="1">
    <source>
        <dbReference type="PROSITE-ProRule" id="PRU00266"/>
    </source>
</evidence>
<evidence type="ECO:0000259" key="2">
    <source>
        <dbReference type="PROSITE" id="PS50137"/>
    </source>
</evidence>
<dbReference type="Gene3D" id="3.30.160.20">
    <property type="match status" value="1"/>
</dbReference>
<dbReference type="RefSeq" id="XP_012177443.1">
    <property type="nucleotide sequence ID" value="XM_012322053.1"/>
</dbReference>
<protein>
    <recommendedName>
        <fullName evidence="2">DRBM domain-containing protein</fullName>
    </recommendedName>
</protein>
<proteinExistence type="predicted"/>
<keyword evidence="4" id="KW-1185">Reference proteome</keyword>
<evidence type="ECO:0000313" key="4">
    <source>
        <dbReference type="Proteomes" id="UP000006352"/>
    </source>
</evidence>
<dbReference type="SUPFAM" id="SSF54768">
    <property type="entry name" value="dsRNA-binding domain-like"/>
    <property type="match status" value="1"/>
</dbReference>
<dbReference type="InterPro" id="IPR014720">
    <property type="entry name" value="dsRBD_dom"/>
</dbReference>
<sequence>MSSEHDHYRMDLNNWLQSRRNPDLKMEYKTGRSGPHHAPTWEAAVLINGIECGKGTGQNQGIAKEQAAKQALKALEEGAVVV</sequence>
<dbReference type="Pfam" id="PF00035">
    <property type="entry name" value="dsrm"/>
    <property type="match status" value="1"/>
</dbReference>